<protein>
    <submittedName>
        <fullName evidence="2">NADH dehydrogenase subunit 2</fullName>
    </submittedName>
</protein>
<organism evidence="2">
    <name type="scientific">Megalobenedenia derzhavini</name>
    <dbReference type="NCBI Taxonomy" id="3068300"/>
    <lineage>
        <taxon>Eukaryota</taxon>
        <taxon>Metazoa</taxon>
        <taxon>Spiralia</taxon>
        <taxon>Lophotrochozoa</taxon>
        <taxon>Platyhelminthes</taxon>
        <taxon>Monogenea</taxon>
        <taxon>Monopisthocotylea</taxon>
        <taxon>Capsalidea</taxon>
        <taxon>Capsalidae</taxon>
        <taxon>Megalobenedenia</taxon>
    </lineage>
</organism>
<keyword evidence="2" id="KW-0496">Mitochondrion</keyword>
<dbReference type="RefSeq" id="YP_010939808.1">
    <property type="nucleotide sequence ID" value="NC_082221.1"/>
</dbReference>
<dbReference type="AlphaFoldDB" id="A0AA49KQN9"/>
<dbReference type="EMBL" id="OR396881">
    <property type="protein sequence ID" value="WLG31371.1"/>
    <property type="molecule type" value="Genomic_DNA"/>
</dbReference>
<feature type="transmembrane region" description="Helical" evidence="1">
    <location>
        <begin position="5"/>
        <end position="22"/>
    </location>
</feature>
<gene>
    <name evidence="2" type="primary">ND2</name>
</gene>
<reference evidence="2" key="1">
    <citation type="submission" date="2023-07" db="EMBL/GenBank/DDBJ databases">
        <authorList>
            <person name="Cho H.-S."/>
            <person name="Kim J.-H."/>
        </authorList>
    </citation>
    <scope>NUCLEOTIDE SEQUENCE</scope>
    <source>
        <strain evidence="2">TY.Cu.Ss-01</strain>
    </source>
</reference>
<feature type="transmembrane region" description="Helical" evidence="1">
    <location>
        <begin position="189"/>
        <end position="210"/>
    </location>
</feature>
<keyword evidence="1" id="KW-0472">Membrane</keyword>
<geneLocation type="mitochondrion" evidence="2"/>
<keyword evidence="1" id="KW-1133">Transmembrane helix</keyword>
<feature type="transmembrane region" description="Helical" evidence="1">
    <location>
        <begin position="165"/>
        <end position="183"/>
    </location>
</feature>
<dbReference type="GeneID" id="84361211"/>
<feature type="transmembrane region" description="Helical" evidence="1">
    <location>
        <begin position="111"/>
        <end position="132"/>
    </location>
</feature>
<evidence type="ECO:0000313" key="2">
    <source>
        <dbReference type="EMBL" id="WLG31371.1"/>
    </source>
</evidence>
<feature type="transmembrane region" description="Helical" evidence="1">
    <location>
        <begin position="28"/>
        <end position="49"/>
    </location>
</feature>
<proteinExistence type="predicted"/>
<feature type="transmembrane region" description="Helical" evidence="1">
    <location>
        <begin position="138"/>
        <end position="158"/>
    </location>
</feature>
<keyword evidence="1" id="KW-0812">Transmembrane</keyword>
<accession>A0AA49KQN9</accession>
<feature type="transmembrane region" description="Helical" evidence="1">
    <location>
        <begin position="242"/>
        <end position="262"/>
    </location>
</feature>
<name>A0AA49KQN9_9PLAT</name>
<feature type="transmembrane region" description="Helical" evidence="1">
    <location>
        <begin position="56"/>
        <end position="76"/>
    </location>
</feature>
<dbReference type="CTD" id="4536"/>
<evidence type="ECO:0000256" key="1">
    <source>
        <dbReference type="SAM" id="Phobius"/>
    </source>
</evidence>
<feature type="transmembrane region" description="Helical" evidence="1">
    <location>
        <begin position="82"/>
        <end position="104"/>
    </location>
</feature>
<sequence>MNLINICSCGLSIFFSILVLFSNNLINLWLVLELSILSVVPCFFTVFLFGNYYSGLLYYLFISGISSGFMFSGFLFTNSGGLLISLVAFFLKFCLFPFGFWIYIIASNSSWLVIWLITCVGKVSSPILSFLFNETQHGVLIDLLCCLTLFFCSLYYWFGNSNLSLIWVNMSVASGTVVLYGFLVNCLAVYLLLAYYLFWGSLCITLFSIISSNNTKNTVNIVLLFFSIPLFLSFFYKILSVFVVLDLNSTLIFIILFFFYGISEQYYMFKYWGYLYSNSIYISI</sequence>
<feature type="transmembrane region" description="Helical" evidence="1">
    <location>
        <begin position="217"/>
        <end position="236"/>
    </location>
</feature>